<keyword evidence="3" id="KW-1185">Reference proteome</keyword>
<reference evidence="3" key="1">
    <citation type="submission" date="2023-07" db="EMBL/GenBank/DDBJ databases">
        <title>30 novel species of actinomycetes from the DSMZ collection.</title>
        <authorList>
            <person name="Nouioui I."/>
        </authorList>
    </citation>
    <scope>NUCLEOTIDE SEQUENCE [LARGE SCALE GENOMIC DNA]</scope>
    <source>
        <strain evidence="3">DSM 41979</strain>
    </source>
</reference>
<comment type="caution">
    <text evidence="2">The sequence shown here is derived from an EMBL/GenBank/DDBJ whole genome shotgun (WGS) entry which is preliminary data.</text>
</comment>
<evidence type="ECO:0000313" key="2">
    <source>
        <dbReference type="EMBL" id="MDT0412725.1"/>
    </source>
</evidence>
<evidence type="ECO:0000256" key="1">
    <source>
        <dbReference type="SAM" id="MobiDB-lite"/>
    </source>
</evidence>
<accession>A0ABU2RBP8</accession>
<evidence type="ECO:0000313" key="3">
    <source>
        <dbReference type="Proteomes" id="UP001183610"/>
    </source>
</evidence>
<organism evidence="2 3">
    <name type="scientific">Streptomyces evansiae</name>
    <dbReference type="NCBI Taxonomy" id="3075535"/>
    <lineage>
        <taxon>Bacteria</taxon>
        <taxon>Bacillati</taxon>
        <taxon>Actinomycetota</taxon>
        <taxon>Actinomycetes</taxon>
        <taxon>Kitasatosporales</taxon>
        <taxon>Streptomycetaceae</taxon>
        <taxon>Streptomyces</taxon>
    </lineage>
</organism>
<dbReference type="Gene3D" id="1.10.10.10">
    <property type="entry name" value="Winged helix-like DNA-binding domain superfamily/Winged helix DNA-binding domain"/>
    <property type="match status" value="1"/>
</dbReference>
<feature type="compositionally biased region" description="Basic and acidic residues" evidence="1">
    <location>
        <begin position="75"/>
        <end position="95"/>
    </location>
</feature>
<sequence length="230" mass="25785">MSHRPDNEPTALYRLYDADEQLLYLGISFAPDARWEQHSNDKHWAHQVVRRTVEWYPTRPAALAAEALATAAENPRYDSSWRKGPAGDRPERSDLEGQQAVKSALTREIEQGHHWVGKVLMTGATAKRFGVARATAAAAMHELQKPGLLQFRYHGRFRVLVGPTREEFERRSPGPPVPKKLHGAYQVWTVAELREAMADLPDGLRISARLAERLPVLPEYGPAANEGDPA</sequence>
<name>A0ABU2RBP8_9ACTN</name>
<feature type="region of interest" description="Disordered" evidence="1">
    <location>
        <begin position="74"/>
        <end position="100"/>
    </location>
</feature>
<dbReference type="Proteomes" id="UP001183610">
    <property type="component" value="Unassembled WGS sequence"/>
</dbReference>
<dbReference type="SUPFAM" id="SSF46785">
    <property type="entry name" value="Winged helix' DNA-binding domain"/>
    <property type="match status" value="1"/>
</dbReference>
<protein>
    <submittedName>
        <fullName evidence="2">GntR family transcriptional regulator</fullName>
    </submittedName>
</protein>
<gene>
    <name evidence="2" type="ORF">RM698_27225</name>
</gene>
<proteinExistence type="predicted"/>
<dbReference type="RefSeq" id="WP_010275216.1">
    <property type="nucleotide sequence ID" value="NZ_JAVRET010000093.1"/>
</dbReference>
<dbReference type="InterPro" id="IPR036390">
    <property type="entry name" value="WH_DNA-bd_sf"/>
</dbReference>
<dbReference type="InterPro" id="IPR036388">
    <property type="entry name" value="WH-like_DNA-bd_sf"/>
</dbReference>
<dbReference type="EMBL" id="JAVRET010000093">
    <property type="protein sequence ID" value="MDT0412725.1"/>
    <property type="molecule type" value="Genomic_DNA"/>
</dbReference>